<dbReference type="GO" id="GO:0003995">
    <property type="term" value="F:acyl-CoA dehydrogenase activity"/>
    <property type="evidence" value="ECO:0007669"/>
    <property type="project" value="InterPro"/>
</dbReference>
<comment type="cofactor">
    <cofactor evidence="1 6">
        <name>FAD</name>
        <dbReference type="ChEBI" id="CHEBI:57692"/>
    </cofactor>
</comment>
<gene>
    <name evidence="10" type="ORF">GA0061103_1148</name>
</gene>
<evidence type="ECO:0000256" key="2">
    <source>
        <dbReference type="ARBA" id="ARBA00009347"/>
    </source>
</evidence>
<dbReference type="SUPFAM" id="SSF56645">
    <property type="entry name" value="Acyl-CoA dehydrogenase NM domain-like"/>
    <property type="match status" value="1"/>
</dbReference>
<dbReference type="InterPro" id="IPR009075">
    <property type="entry name" value="AcylCo_DH/oxidase_C"/>
</dbReference>
<dbReference type="InterPro" id="IPR037069">
    <property type="entry name" value="AcylCoA_DH/ox_N_sf"/>
</dbReference>
<evidence type="ECO:0000256" key="1">
    <source>
        <dbReference type="ARBA" id="ARBA00001974"/>
    </source>
</evidence>
<keyword evidence="5 6" id="KW-0560">Oxidoreductase</keyword>
<dbReference type="InterPro" id="IPR013786">
    <property type="entry name" value="AcylCoA_DH/ox_N"/>
</dbReference>
<keyword evidence="11" id="KW-1185">Reference proteome</keyword>
<dbReference type="PROSITE" id="PS00072">
    <property type="entry name" value="ACYL_COA_DH_1"/>
    <property type="match status" value="1"/>
</dbReference>
<evidence type="ECO:0000256" key="3">
    <source>
        <dbReference type="ARBA" id="ARBA00022630"/>
    </source>
</evidence>
<dbReference type="SUPFAM" id="SSF47203">
    <property type="entry name" value="Acyl-CoA dehydrogenase C-terminal domain-like"/>
    <property type="match status" value="1"/>
</dbReference>
<evidence type="ECO:0000256" key="4">
    <source>
        <dbReference type="ARBA" id="ARBA00022827"/>
    </source>
</evidence>
<dbReference type="PIRSF" id="PIRSF016578">
    <property type="entry name" value="HsaA"/>
    <property type="match status" value="1"/>
</dbReference>
<dbReference type="RefSeq" id="WP_092706120.1">
    <property type="nucleotide sequence ID" value="NZ_FMAG01000001.1"/>
</dbReference>
<dbReference type="InterPro" id="IPR046373">
    <property type="entry name" value="Acyl-CoA_Oxase/DH_mid-dom_sf"/>
</dbReference>
<keyword evidence="3 6" id="KW-0285">Flavoprotein</keyword>
<evidence type="ECO:0000259" key="7">
    <source>
        <dbReference type="Pfam" id="PF00441"/>
    </source>
</evidence>
<dbReference type="GO" id="GO:0050660">
    <property type="term" value="F:flavin adenine dinucleotide binding"/>
    <property type="evidence" value="ECO:0007669"/>
    <property type="project" value="InterPro"/>
</dbReference>
<dbReference type="PANTHER" id="PTHR43884:SF40">
    <property type="entry name" value="ACYL-COA DEHYDROGENASE"/>
    <property type="match status" value="1"/>
</dbReference>
<feature type="domain" description="Acyl-CoA oxidase/dehydrogenase middle" evidence="8">
    <location>
        <begin position="121"/>
        <end position="220"/>
    </location>
</feature>
<evidence type="ECO:0000259" key="9">
    <source>
        <dbReference type="Pfam" id="PF02771"/>
    </source>
</evidence>
<evidence type="ECO:0000256" key="5">
    <source>
        <dbReference type="ARBA" id="ARBA00023002"/>
    </source>
</evidence>
<dbReference type="Gene3D" id="1.20.140.10">
    <property type="entry name" value="Butyryl-CoA Dehydrogenase, subunit A, domain 3"/>
    <property type="match status" value="1"/>
</dbReference>
<dbReference type="PANTHER" id="PTHR43884">
    <property type="entry name" value="ACYL-COA DEHYDROGENASE"/>
    <property type="match status" value="1"/>
</dbReference>
<keyword evidence="4 6" id="KW-0274">FAD</keyword>
<dbReference type="Pfam" id="PF02770">
    <property type="entry name" value="Acyl-CoA_dh_M"/>
    <property type="match status" value="1"/>
</dbReference>
<dbReference type="Gene3D" id="1.10.540.10">
    <property type="entry name" value="Acyl-CoA dehydrogenase/oxidase, N-terminal domain"/>
    <property type="match status" value="1"/>
</dbReference>
<protein>
    <submittedName>
        <fullName evidence="10">Acyl-CoA dehydrogenase</fullName>
    </submittedName>
</protein>
<feature type="domain" description="Acyl-CoA dehydrogenase/oxidase C-terminal" evidence="7">
    <location>
        <begin position="233"/>
        <end position="380"/>
    </location>
</feature>
<feature type="domain" description="Acyl-CoA dehydrogenase/oxidase N-terminal" evidence="9">
    <location>
        <begin position="6"/>
        <end position="117"/>
    </location>
</feature>
<dbReference type="InterPro" id="IPR036250">
    <property type="entry name" value="AcylCo_DH-like_C"/>
</dbReference>
<proteinExistence type="inferred from homology"/>
<dbReference type="STRING" id="410764.GA0061103_1148"/>
<evidence type="ECO:0000259" key="8">
    <source>
        <dbReference type="Pfam" id="PF02770"/>
    </source>
</evidence>
<dbReference type="Pfam" id="PF02771">
    <property type="entry name" value="Acyl-CoA_dh_N"/>
    <property type="match status" value="1"/>
</dbReference>
<dbReference type="InterPro" id="IPR006089">
    <property type="entry name" value="Acyl-CoA_DH_CS"/>
</dbReference>
<dbReference type="EMBL" id="FMAG01000001">
    <property type="protein sequence ID" value="SCB07873.1"/>
    <property type="molecule type" value="Genomic_DNA"/>
</dbReference>
<dbReference type="Gene3D" id="2.40.110.10">
    <property type="entry name" value="Butyryl-CoA Dehydrogenase, subunit A, domain 2"/>
    <property type="match status" value="1"/>
</dbReference>
<dbReference type="OrthoDB" id="9775090at2"/>
<evidence type="ECO:0000313" key="10">
    <source>
        <dbReference type="EMBL" id="SCB07873.1"/>
    </source>
</evidence>
<reference evidence="11" key="1">
    <citation type="submission" date="2016-08" db="EMBL/GenBank/DDBJ databases">
        <authorList>
            <person name="Varghese N."/>
            <person name="Submissions Spin"/>
        </authorList>
    </citation>
    <scope>NUCLEOTIDE SEQUENCE [LARGE SCALE GENOMIC DNA]</scope>
    <source>
        <strain evidence="11">HAMBI 2975</strain>
    </source>
</reference>
<dbReference type="AlphaFoldDB" id="A0A1C3TXA1"/>
<dbReference type="PROSITE" id="PS00073">
    <property type="entry name" value="ACYL_COA_DH_2"/>
    <property type="match status" value="1"/>
</dbReference>
<sequence length="386" mass="42811">MNFGLSEEQEMIVKTVRDFVETEIYPHENEVERTGIVPSDLGQDIKRKCIELGFYACGFPEEIGGAGLDHLTFTLVERELGRGSMALTVFFGRPSGILMACEGEQRERYLLPAVRGERVDALAITEPDAGSDMRGMKCAARQDGDDFVLNGTKHFISHADVADFVIVFAATGEEDTHRGVKKKITAFLVDRGTPGFDILKGYDSVSHRGYHNCILNFTDCRLPKSQVLGEIHRGFDLANQWLYGTRLTVAATCVGRARRVFDLALPYAAERKQFGKPIGANQGVSFKLADMITEIDAADLLTLSAAWKLDAGIPANREIASAKLYASEMLARVTDEAIQIFGGMGLMDDLPLARFWRDARVERIWDGTSEIQRHIISRDLLRPFGA</sequence>
<dbReference type="FunFam" id="2.40.110.10:FF:000002">
    <property type="entry name" value="Acyl-CoA dehydrogenase fadE12"/>
    <property type="match status" value="1"/>
</dbReference>
<dbReference type="InterPro" id="IPR006091">
    <property type="entry name" value="Acyl-CoA_Oxase/DH_mid-dom"/>
</dbReference>
<organism evidence="10 11">
    <name type="scientific">Rhizobium multihospitium</name>
    <dbReference type="NCBI Taxonomy" id="410764"/>
    <lineage>
        <taxon>Bacteria</taxon>
        <taxon>Pseudomonadati</taxon>
        <taxon>Pseudomonadota</taxon>
        <taxon>Alphaproteobacteria</taxon>
        <taxon>Hyphomicrobiales</taxon>
        <taxon>Rhizobiaceae</taxon>
        <taxon>Rhizobium/Agrobacterium group</taxon>
        <taxon>Rhizobium</taxon>
    </lineage>
</organism>
<dbReference type="FunFam" id="1.20.140.10:FF:000001">
    <property type="entry name" value="Acyl-CoA dehydrogenase"/>
    <property type="match status" value="1"/>
</dbReference>
<evidence type="ECO:0000256" key="6">
    <source>
        <dbReference type="RuleBase" id="RU362125"/>
    </source>
</evidence>
<accession>A0A1C3TXA1</accession>
<name>A0A1C3TXA1_9HYPH</name>
<dbReference type="InterPro" id="IPR009100">
    <property type="entry name" value="AcylCoA_DH/oxidase_NM_dom_sf"/>
</dbReference>
<dbReference type="Pfam" id="PF00441">
    <property type="entry name" value="Acyl-CoA_dh_1"/>
    <property type="match status" value="1"/>
</dbReference>
<comment type="similarity">
    <text evidence="2 6">Belongs to the acyl-CoA dehydrogenase family.</text>
</comment>
<dbReference type="Proteomes" id="UP000199101">
    <property type="component" value="Unassembled WGS sequence"/>
</dbReference>
<evidence type="ECO:0000313" key="11">
    <source>
        <dbReference type="Proteomes" id="UP000199101"/>
    </source>
</evidence>